<evidence type="ECO:0000256" key="2">
    <source>
        <dbReference type="ARBA" id="ARBA00004370"/>
    </source>
</evidence>
<dbReference type="InterPro" id="IPR000719">
    <property type="entry name" value="Prot_kinase_dom"/>
</dbReference>
<dbReference type="Gene3D" id="1.10.510.10">
    <property type="entry name" value="Transferase(Phosphotransferase) domain 1"/>
    <property type="match status" value="1"/>
</dbReference>
<dbReference type="InterPro" id="IPR001828">
    <property type="entry name" value="ANF_lig-bd_rcpt"/>
</dbReference>
<feature type="compositionally biased region" description="Low complexity" evidence="11">
    <location>
        <begin position="357"/>
        <end position="384"/>
    </location>
</feature>
<keyword evidence="5" id="KW-0547">Nucleotide-binding</keyword>
<dbReference type="GeneID" id="113207894"/>
<dbReference type="EC" id="4.6.1.2" evidence="3"/>
<feature type="transmembrane region" description="Helical" evidence="12">
    <location>
        <begin position="596"/>
        <end position="617"/>
    </location>
</feature>
<evidence type="ECO:0000256" key="6">
    <source>
        <dbReference type="ARBA" id="ARBA00022989"/>
    </source>
</evidence>
<evidence type="ECO:0000256" key="3">
    <source>
        <dbReference type="ARBA" id="ARBA00012202"/>
    </source>
</evidence>
<comment type="subcellular location">
    <subcellularLocation>
        <location evidence="2">Membrane</location>
    </subcellularLocation>
</comment>
<dbReference type="SUPFAM" id="SSF56112">
    <property type="entry name" value="Protein kinase-like (PK-like)"/>
    <property type="match status" value="1"/>
</dbReference>
<dbReference type="GO" id="GO:0007168">
    <property type="term" value="P:receptor guanylyl cyclase signaling pathway"/>
    <property type="evidence" value="ECO:0007669"/>
    <property type="project" value="TreeGrafter"/>
</dbReference>
<protein>
    <recommendedName>
        <fullName evidence="3">guanylate cyclase</fullName>
        <ecNumber evidence="3">4.6.1.2</ecNumber>
    </recommendedName>
</protein>
<dbReference type="KEGG" id="foc:113207894"/>
<dbReference type="GO" id="GO:0004383">
    <property type="term" value="F:guanylate cyclase activity"/>
    <property type="evidence" value="ECO:0007669"/>
    <property type="project" value="UniProtKB-EC"/>
</dbReference>
<keyword evidence="6 12" id="KW-1133">Transmembrane helix</keyword>
<evidence type="ECO:0000256" key="7">
    <source>
        <dbReference type="ARBA" id="ARBA00023136"/>
    </source>
</evidence>
<dbReference type="OrthoDB" id="1890790at2759"/>
<dbReference type="SUPFAM" id="SSF53822">
    <property type="entry name" value="Periplasmic binding protein-like I"/>
    <property type="match status" value="1"/>
</dbReference>
<dbReference type="InterPro" id="IPR001245">
    <property type="entry name" value="Ser-Thr/Tyr_kinase_cat_dom"/>
</dbReference>
<feature type="chain" id="PRO_5038690322" description="guanylate cyclase" evidence="13">
    <location>
        <begin position="42"/>
        <end position="1025"/>
    </location>
</feature>
<dbReference type="GO" id="GO:0005524">
    <property type="term" value="F:ATP binding"/>
    <property type="evidence" value="ECO:0007669"/>
    <property type="project" value="InterPro"/>
</dbReference>
<feature type="compositionally biased region" description="Pro residues" evidence="11">
    <location>
        <begin position="310"/>
        <end position="331"/>
    </location>
</feature>
<keyword evidence="7 12" id="KW-0472">Membrane</keyword>
<keyword evidence="10" id="KW-0175">Coiled coil</keyword>
<organism evidence="15 16">
    <name type="scientific">Frankliniella occidentalis</name>
    <name type="common">Western flower thrips</name>
    <name type="synonym">Euthrips occidentalis</name>
    <dbReference type="NCBI Taxonomy" id="133901"/>
    <lineage>
        <taxon>Eukaryota</taxon>
        <taxon>Metazoa</taxon>
        <taxon>Ecdysozoa</taxon>
        <taxon>Arthropoda</taxon>
        <taxon>Hexapoda</taxon>
        <taxon>Insecta</taxon>
        <taxon>Pterygota</taxon>
        <taxon>Neoptera</taxon>
        <taxon>Paraneoptera</taxon>
        <taxon>Thysanoptera</taxon>
        <taxon>Terebrantia</taxon>
        <taxon>Thripoidea</taxon>
        <taxon>Thripidae</taxon>
        <taxon>Frankliniella</taxon>
    </lineage>
</organism>
<feature type="domain" description="Protein kinase" evidence="14">
    <location>
        <begin position="692"/>
        <end position="962"/>
    </location>
</feature>
<dbReference type="AlphaFoldDB" id="A0A9C6U4T7"/>
<feature type="signal peptide" evidence="13">
    <location>
        <begin position="1"/>
        <end position="41"/>
    </location>
</feature>
<keyword evidence="8" id="KW-0456">Lyase</keyword>
<feature type="compositionally biased region" description="Polar residues" evidence="11">
    <location>
        <begin position="342"/>
        <end position="356"/>
    </location>
</feature>
<dbReference type="InterPro" id="IPR028082">
    <property type="entry name" value="Peripla_BP_I"/>
</dbReference>
<dbReference type="GO" id="GO:0004672">
    <property type="term" value="F:protein kinase activity"/>
    <property type="evidence" value="ECO:0007669"/>
    <property type="project" value="InterPro"/>
</dbReference>
<reference evidence="16" key="1">
    <citation type="submission" date="2025-08" db="UniProtKB">
        <authorList>
            <consortium name="RefSeq"/>
        </authorList>
    </citation>
    <scope>IDENTIFICATION</scope>
    <source>
        <tissue evidence="16">Whole organism</tissue>
    </source>
</reference>
<dbReference type="PANTHER" id="PTHR11920:SF462">
    <property type="entry name" value="GUANYLATE CYCLASE"/>
    <property type="match status" value="1"/>
</dbReference>
<evidence type="ECO:0000313" key="16">
    <source>
        <dbReference type="RefSeq" id="XP_052123072.1"/>
    </source>
</evidence>
<evidence type="ECO:0000256" key="10">
    <source>
        <dbReference type="SAM" id="Coils"/>
    </source>
</evidence>
<feature type="coiled-coil region" evidence="10">
    <location>
        <begin position="974"/>
        <end position="1005"/>
    </location>
</feature>
<evidence type="ECO:0000256" key="11">
    <source>
        <dbReference type="SAM" id="MobiDB-lite"/>
    </source>
</evidence>
<evidence type="ECO:0000313" key="15">
    <source>
        <dbReference type="Proteomes" id="UP000504606"/>
    </source>
</evidence>
<dbReference type="Pfam" id="PF01094">
    <property type="entry name" value="ANF_receptor"/>
    <property type="match status" value="1"/>
</dbReference>
<accession>A0A9C6U4T7</accession>
<dbReference type="GO" id="GO:0005886">
    <property type="term" value="C:plasma membrane"/>
    <property type="evidence" value="ECO:0007669"/>
    <property type="project" value="TreeGrafter"/>
</dbReference>
<dbReference type="GO" id="GO:0001653">
    <property type="term" value="F:peptide receptor activity"/>
    <property type="evidence" value="ECO:0007669"/>
    <property type="project" value="TreeGrafter"/>
</dbReference>
<evidence type="ECO:0000256" key="1">
    <source>
        <dbReference type="ARBA" id="ARBA00001436"/>
    </source>
</evidence>
<evidence type="ECO:0000256" key="9">
    <source>
        <dbReference type="ARBA" id="ARBA00023293"/>
    </source>
</evidence>
<dbReference type="FunFam" id="1.10.510.10:FF:000801">
    <property type="entry name" value="Guanylate cyclase"/>
    <property type="match status" value="1"/>
</dbReference>
<evidence type="ECO:0000256" key="12">
    <source>
        <dbReference type="SAM" id="Phobius"/>
    </source>
</evidence>
<keyword evidence="15" id="KW-1185">Reference proteome</keyword>
<dbReference type="PANTHER" id="PTHR11920">
    <property type="entry name" value="GUANYLYL CYCLASE"/>
    <property type="match status" value="1"/>
</dbReference>
<feature type="region of interest" description="Disordered" evidence="11">
    <location>
        <begin position="299"/>
        <end position="384"/>
    </location>
</feature>
<dbReference type="InterPro" id="IPR050401">
    <property type="entry name" value="Cyclic_nucleotide_synthase"/>
</dbReference>
<dbReference type="Proteomes" id="UP000504606">
    <property type="component" value="Unplaced"/>
</dbReference>
<evidence type="ECO:0000256" key="13">
    <source>
        <dbReference type="SAM" id="SignalP"/>
    </source>
</evidence>
<dbReference type="Gene3D" id="6.10.250.780">
    <property type="match status" value="1"/>
</dbReference>
<keyword evidence="9" id="KW-0141">cGMP biosynthesis</keyword>
<dbReference type="GO" id="GO:0004016">
    <property type="term" value="F:adenylate cyclase activity"/>
    <property type="evidence" value="ECO:0007669"/>
    <property type="project" value="TreeGrafter"/>
</dbReference>
<comment type="catalytic activity">
    <reaction evidence="1">
        <text>GTP = 3',5'-cyclic GMP + diphosphate</text>
        <dbReference type="Rhea" id="RHEA:13665"/>
        <dbReference type="ChEBI" id="CHEBI:33019"/>
        <dbReference type="ChEBI" id="CHEBI:37565"/>
        <dbReference type="ChEBI" id="CHEBI:57746"/>
        <dbReference type="EC" id="4.6.1.2"/>
    </reaction>
</comment>
<dbReference type="Pfam" id="PF07714">
    <property type="entry name" value="PK_Tyr_Ser-Thr"/>
    <property type="match status" value="1"/>
</dbReference>
<evidence type="ECO:0000256" key="8">
    <source>
        <dbReference type="ARBA" id="ARBA00023239"/>
    </source>
</evidence>
<dbReference type="PROSITE" id="PS50011">
    <property type="entry name" value="PROTEIN_KINASE_DOM"/>
    <property type="match status" value="1"/>
</dbReference>
<keyword evidence="13" id="KW-0732">Signal</keyword>
<feature type="region of interest" description="Disordered" evidence="11">
    <location>
        <begin position="685"/>
        <end position="706"/>
    </location>
</feature>
<evidence type="ECO:0000259" key="14">
    <source>
        <dbReference type="PROSITE" id="PS50011"/>
    </source>
</evidence>
<keyword evidence="4 12" id="KW-0812">Transmembrane</keyword>
<name>A0A9C6U4T7_FRAOC</name>
<dbReference type="InterPro" id="IPR011009">
    <property type="entry name" value="Kinase-like_dom_sf"/>
</dbReference>
<sequence length="1025" mass="110344">MAAAPAAAAARCAAAGRAAGPAPWLLLLLVALLAVVGRCRAGAPPAPPAPPQTDMVVFVKEQCDQPSLDMAALRRLVEERARGQQLRVKFVPRAELCGEQELSALLSALSAGSTRAVVGSFEAAVCGVLDLLANMHRTKMIITWGCPQQELLAGVGDAARPGSPPGSRGPGVARLLPPLAATVQGAVRVVTHYRLRTAAIISSGSGWWQLAAQALDLALQAADVEVRHRVMIPTDQDADDSLQDALRPLLADPVRVVVLCVPMRTSLWARVVGAADRLALVGLPSTALLALHPTSATPFMAHDPASRPAPAAPPTSPPNAPAAPSPAPPAAAPASRLPLRNDTASTPPIVTSATQPGSRTTPSARTATAAGPSTASARTTTPASASVPAYVITHRPTGSGRGRSGSLLPMFLPSASWRPETQSGMLVLTALDPDLRAEDAFLHSEGCPERDLACPRLEEHLELWHYLQRSWDLLAGPPAAPAPAPRLNRSSTWEATLVLLDWVLGPAGPGALDGASAEGGARWRPLLEVRVGGGAVSRNASKTSVRALTPRAWPRWKNILSAGTALHTIEGACDADDDDGIGCEDDSNLFSGGVQLAVLVAAIAFVLLVVLVMATVIRQQLLRKRMSKGPCKILLTPSDLVFPQLPDARRVDEGMEAMLCCWLQQLQEFGGPEVDKPDLLKGSVGSLKSLHPPPGQGKSPGSSGSLARATNNIIVDPKARYNGDLVHLKELPTSGTFELKTKAMDILLTLHGLRHENLNPLLGCLLDSVRPSLVMEWCSRGSLEDVLVQDEIKLDWSFRLSLLTDLVRGMKYLHSTPVRVHGRLTSRNCVIDARWVLKVTDYGLPSFYETQGMVPAPQTARDLLWTAPELLRDENLRRRGTQPGDVYSFSIVMQEVVLRGEPFCILQLKPEEIIEKLKRPPPLIRPSVSKGAAPPEAINIMRQCWAELPDSRPDFNAVHDQFKTLNHGRKVNFVDTMFQLLEKYSNNLEELIRERTEQLDCEKKKTEQLLNRMLPSYKYTVYASF</sequence>
<evidence type="ECO:0000256" key="4">
    <source>
        <dbReference type="ARBA" id="ARBA00022692"/>
    </source>
</evidence>
<gene>
    <name evidence="16" type="primary">LOC113207894</name>
</gene>
<dbReference type="RefSeq" id="XP_052123072.1">
    <property type="nucleotide sequence ID" value="XM_052267112.1"/>
</dbReference>
<proteinExistence type="predicted"/>
<feature type="compositionally biased region" description="Low complexity" evidence="11">
    <location>
        <begin position="685"/>
        <end position="705"/>
    </location>
</feature>
<evidence type="ECO:0000256" key="5">
    <source>
        <dbReference type="ARBA" id="ARBA00022741"/>
    </source>
</evidence>